<proteinExistence type="predicted"/>
<dbReference type="Proteomes" id="UP000314294">
    <property type="component" value="Unassembled WGS sequence"/>
</dbReference>
<dbReference type="AlphaFoldDB" id="A0A4Z2J7F5"/>
<evidence type="ECO:0000256" key="1">
    <source>
        <dbReference type="SAM" id="MobiDB-lite"/>
    </source>
</evidence>
<name>A0A4Z2J7F5_9TELE</name>
<accession>A0A4Z2J7F5</accession>
<reference evidence="2 3" key="1">
    <citation type="submission" date="2019-03" db="EMBL/GenBank/DDBJ databases">
        <title>First draft genome of Liparis tanakae, snailfish: a comprehensive survey of snailfish specific genes.</title>
        <authorList>
            <person name="Kim W."/>
            <person name="Song I."/>
            <person name="Jeong J.-H."/>
            <person name="Kim D."/>
            <person name="Kim S."/>
            <person name="Ryu S."/>
            <person name="Song J.Y."/>
            <person name="Lee S.K."/>
        </authorList>
    </citation>
    <scope>NUCLEOTIDE SEQUENCE [LARGE SCALE GENOMIC DNA]</scope>
    <source>
        <tissue evidence="2">Muscle</tissue>
    </source>
</reference>
<evidence type="ECO:0000313" key="2">
    <source>
        <dbReference type="EMBL" id="TNN85533.1"/>
    </source>
</evidence>
<evidence type="ECO:0000313" key="3">
    <source>
        <dbReference type="Proteomes" id="UP000314294"/>
    </source>
</evidence>
<protein>
    <submittedName>
        <fullName evidence="2">Uncharacterized protein</fullName>
    </submittedName>
</protein>
<comment type="caution">
    <text evidence="2">The sequence shown here is derived from an EMBL/GenBank/DDBJ whole genome shotgun (WGS) entry which is preliminary data.</text>
</comment>
<keyword evidence="3" id="KW-1185">Reference proteome</keyword>
<organism evidence="2 3">
    <name type="scientific">Liparis tanakae</name>
    <name type="common">Tanaka's snailfish</name>
    <dbReference type="NCBI Taxonomy" id="230148"/>
    <lineage>
        <taxon>Eukaryota</taxon>
        <taxon>Metazoa</taxon>
        <taxon>Chordata</taxon>
        <taxon>Craniata</taxon>
        <taxon>Vertebrata</taxon>
        <taxon>Euteleostomi</taxon>
        <taxon>Actinopterygii</taxon>
        <taxon>Neopterygii</taxon>
        <taxon>Teleostei</taxon>
        <taxon>Neoteleostei</taxon>
        <taxon>Acanthomorphata</taxon>
        <taxon>Eupercaria</taxon>
        <taxon>Perciformes</taxon>
        <taxon>Cottioidei</taxon>
        <taxon>Cottales</taxon>
        <taxon>Liparidae</taxon>
        <taxon>Liparis</taxon>
    </lineage>
</organism>
<dbReference type="EMBL" id="SRLO01000020">
    <property type="protein sequence ID" value="TNN85533.1"/>
    <property type="molecule type" value="Genomic_DNA"/>
</dbReference>
<sequence>MGAAALAGKVIISSDQSEDNLRPQKELQRSVMEFWQSSTREDLTGAIRIKQKEDTTQTTTQDQESVCQNQGVTVGMRKNACTCQSQNCQDCHQYE</sequence>
<gene>
    <name evidence="2" type="ORF">EYF80_004166</name>
</gene>
<feature type="region of interest" description="Disordered" evidence="1">
    <location>
        <begin position="1"/>
        <end position="23"/>
    </location>
</feature>